<comment type="caution">
    <text evidence="6">The sequence shown here is derived from an EMBL/GenBank/DDBJ whole genome shotgun (WGS) entry which is preliminary data.</text>
</comment>
<dbReference type="InterPro" id="IPR058240">
    <property type="entry name" value="rSAM_sf"/>
</dbReference>
<dbReference type="GO" id="GO:0003824">
    <property type="term" value="F:catalytic activity"/>
    <property type="evidence" value="ECO:0007669"/>
    <property type="project" value="InterPro"/>
</dbReference>
<dbReference type="Pfam" id="PF04055">
    <property type="entry name" value="Radical_SAM"/>
    <property type="match status" value="1"/>
</dbReference>
<evidence type="ECO:0000259" key="5">
    <source>
        <dbReference type="PROSITE" id="PS51918"/>
    </source>
</evidence>
<evidence type="ECO:0000256" key="2">
    <source>
        <dbReference type="ARBA" id="ARBA00022723"/>
    </source>
</evidence>
<keyword evidence="1" id="KW-0949">S-adenosyl-L-methionine</keyword>
<protein>
    <recommendedName>
        <fullName evidence="5">Radical SAM core domain-containing protein</fullName>
    </recommendedName>
</protein>
<dbReference type="PANTHER" id="PTHR43306:SF1">
    <property type="entry name" value="7,8-DIHYDRO-6-HYDROXYMETHYLPTERIN DIMETHYLTRANSFERASE"/>
    <property type="match status" value="1"/>
</dbReference>
<dbReference type="Gene3D" id="3.20.20.70">
    <property type="entry name" value="Aldolase class I"/>
    <property type="match status" value="1"/>
</dbReference>
<organism evidence="6">
    <name type="scientific">marine sediment metagenome</name>
    <dbReference type="NCBI Taxonomy" id="412755"/>
    <lineage>
        <taxon>unclassified sequences</taxon>
        <taxon>metagenomes</taxon>
        <taxon>ecological metagenomes</taxon>
    </lineage>
</organism>
<dbReference type="SUPFAM" id="SSF102114">
    <property type="entry name" value="Radical SAM enzymes"/>
    <property type="match status" value="1"/>
</dbReference>
<proteinExistence type="predicted"/>
<dbReference type="SFLD" id="SFLDS00029">
    <property type="entry name" value="Radical_SAM"/>
    <property type="match status" value="1"/>
</dbReference>
<dbReference type="GO" id="GO:0046872">
    <property type="term" value="F:metal ion binding"/>
    <property type="evidence" value="ECO:0007669"/>
    <property type="project" value="UniProtKB-KW"/>
</dbReference>
<evidence type="ECO:0000313" key="6">
    <source>
        <dbReference type="EMBL" id="GAG90945.1"/>
    </source>
</evidence>
<name>X1B784_9ZZZZ</name>
<evidence type="ECO:0000256" key="3">
    <source>
        <dbReference type="ARBA" id="ARBA00023004"/>
    </source>
</evidence>
<dbReference type="SFLD" id="SFLDG01067">
    <property type="entry name" value="SPASM/twitch_domain_containing"/>
    <property type="match status" value="1"/>
</dbReference>
<reference evidence="6" key="1">
    <citation type="journal article" date="2014" name="Front. Microbiol.">
        <title>High frequency of phylogenetically diverse reductive dehalogenase-homologous genes in deep subseafloor sedimentary metagenomes.</title>
        <authorList>
            <person name="Kawai M."/>
            <person name="Futagami T."/>
            <person name="Toyoda A."/>
            <person name="Takaki Y."/>
            <person name="Nishi S."/>
            <person name="Hori S."/>
            <person name="Arai W."/>
            <person name="Tsubouchi T."/>
            <person name="Morono Y."/>
            <person name="Uchiyama I."/>
            <person name="Ito T."/>
            <person name="Fujiyama A."/>
            <person name="Inagaki F."/>
            <person name="Takami H."/>
        </authorList>
    </citation>
    <scope>NUCLEOTIDE SEQUENCE</scope>
    <source>
        <strain evidence="6">Expedition CK06-06</strain>
    </source>
</reference>
<dbReference type="InterPro" id="IPR013785">
    <property type="entry name" value="Aldolase_TIM"/>
</dbReference>
<dbReference type="GO" id="GO:0051536">
    <property type="term" value="F:iron-sulfur cluster binding"/>
    <property type="evidence" value="ECO:0007669"/>
    <property type="project" value="UniProtKB-KW"/>
</dbReference>
<sequence length="284" mass="31875">TCEKHGEFIDIYWGDAEMFKRAQTWWYKSVGLDNPRTESVKGCPEDCGQCPEHKSHTALALLDVTNRCNLRCPICFAVAAEGGTVYEPDPEEVLEMMRNLRRNLPIPAPALQFAGGEPTVSKHLPQYIKWAKELGFRHVQIASNAIRIGKSKKYLQELRDAGLSTIYMQFDGVTAGPYIDARGTDLLPLKKQAIQHAREVGMESLVLVPTVVRGVNEDQLGDIIRFAIENRDVVRSVNFQPVSITGRIDHAARKEMRITIPDAIHLIEEQTDGKIPADAWYPVP</sequence>
<feature type="non-terminal residue" evidence="6">
    <location>
        <position position="284"/>
    </location>
</feature>
<dbReference type="CDD" id="cd01335">
    <property type="entry name" value="Radical_SAM"/>
    <property type="match status" value="1"/>
</dbReference>
<gene>
    <name evidence="6" type="ORF">S01H4_44324</name>
</gene>
<dbReference type="AlphaFoldDB" id="X1B784"/>
<dbReference type="EMBL" id="BART01024564">
    <property type="protein sequence ID" value="GAG90945.1"/>
    <property type="molecule type" value="Genomic_DNA"/>
</dbReference>
<evidence type="ECO:0000256" key="4">
    <source>
        <dbReference type="ARBA" id="ARBA00023014"/>
    </source>
</evidence>
<dbReference type="PANTHER" id="PTHR43306">
    <property type="entry name" value="7,8-DIHYDRO-6-HYDROXYMETHYLPTERIN DIMETHYLTRANSFERASE"/>
    <property type="match status" value="1"/>
</dbReference>
<accession>X1B784</accession>
<feature type="non-terminal residue" evidence="6">
    <location>
        <position position="1"/>
    </location>
</feature>
<dbReference type="PROSITE" id="PS51918">
    <property type="entry name" value="RADICAL_SAM"/>
    <property type="match status" value="1"/>
</dbReference>
<evidence type="ECO:0000256" key="1">
    <source>
        <dbReference type="ARBA" id="ARBA00022691"/>
    </source>
</evidence>
<keyword evidence="4" id="KW-0411">Iron-sulfur</keyword>
<keyword evidence="2" id="KW-0479">Metal-binding</keyword>
<feature type="domain" description="Radical SAM core" evidence="5">
    <location>
        <begin position="54"/>
        <end position="272"/>
    </location>
</feature>
<dbReference type="InterPro" id="IPR007197">
    <property type="entry name" value="rSAM"/>
</dbReference>
<keyword evidence="3" id="KW-0408">Iron</keyword>
<dbReference type="InterPro" id="IPR034474">
    <property type="entry name" value="Methyltransferase_Class_D"/>
</dbReference>